<evidence type="ECO:0000256" key="4">
    <source>
        <dbReference type="SAM" id="Coils"/>
    </source>
</evidence>
<dbReference type="PANTHER" id="PTHR45138">
    <property type="entry name" value="REGULATORY COMPONENTS OF SENSORY TRANSDUCTION SYSTEM"/>
    <property type="match status" value="1"/>
</dbReference>
<dbReference type="FunFam" id="3.30.70.270:FF:000001">
    <property type="entry name" value="Diguanylate cyclase domain protein"/>
    <property type="match status" value="1"/>
</dbReference>
<dbReference type="EMBL" id="CP007142">
    <property type="protein sequence ID" value="AJQ92949.1"/>
    <property type="molecule type" value="Genomic_DNA"/>
</dbReference>
<dbReference type="NCBIfam" id="TIGR00254">
    <property type="entry name" value="GGDEF"/>
    <property type="match status" value="1"/>
</dbReference>
<evidence type="ECO:0000256" key="2">
    <source>
        <dbReference type="ARBA" id="ARBA00012528"/>
    </source>
</evidence>
<dbReference type="SMART" id="SM00267">
    <property type="entry name" value="GGDEF"/>
    <property type="match status" value="1"/>
</dbReference>
<evidence type="ECO:0000259" key="5">
    <source>
        <dbReference type="PROSITE" id="PS50887"/>
    </source>
</evidence>
<protein>
    <recommendedName>
        <fullName evidence="2">diguanylate cyclase</fullName>
        <ecNumber evidence="2">2.7.7.65</ecNumber>
    </recommendedName>
</protein>
<dbReference type="CDD" id="cd01949">
    <property type="entry name" value="GGDEF"/>
    <property type="match status" value="1"/>
</dbReference>
<dbReference type="InterPro" id="IPR000160">
    <property type="entry name" value="GGDEF_dom"/>
</dbReference>
<dbReference type="HOGENOM" id="CLU_025058_0_0_6"/>
<dbReference type="AlphaFoldDB" id="A0A0C5VRQ2"/>
<dbReference type="Gene3D" id="3.30.70.270">
    <property type="match status" value="1"/>
</dbReference>
<evidence type="ECO:0000313" key="6">
    <source>
        <dbReference type="EMBL" id="AJQ92949.1"/>
    </source>
</evidence>
<dbReference type="PANTHER" id="PTHR45138:SF9">
    <property type="entry name" value="DIGUANYLATE CYCLASE DGCM-RELATED"/>
    <property type="match status" value="1"/>
</dbReference>
<dbReference type="Pfam" id="PF20975">
    <property type="entry name" value="DGCcoil"/>
    <property type="match status" value="2"/>
</dbReference>
<feature type="coiled-coil region" evidence="4">
    <location>
        <begin position="282"/>
        <end position="334"/>
    </location>
</feature>
<dbReference type="Proteomes" id="UP000032266">
    <property type="component" value="Chromosome"/>
</dbReference>
<evidence type="ECO:0000313" key="7">
    <source>
        <dbReference type="Proteomes" id="UP000032266"/>
    </source>
</evidence>
<dbReference type="KEGG" id="gsn:YC6258_00899"/>
<keyword evidence="7" id="KW-1185">Reference proteome</keyword>
<dbReference type="InterPro" id="IPR050469">
    <property type="entry name" value="Diguanylate_Cyclase"/>
</dbReference>
<name>A0A0C5VRQ2_9GAMM</name>
<dbReference type="PROSITE" id="PS50887">
    <property type="entry name" value="GGDEF"/>
    <property type="match status" value="1"/>
</dbReference>
<dbReference type="GO" id="GO:0052621">
    <property type="term" value="F:diguanylate cyclase activity"/>
    <property type="evidence" value="ECO:0007669"/>
    <property type="project" value="UniProtKB-EC"/>
</dbReference>
<dbReference type="STRING" id="1445510.YC6258_00899"/>
<dbReference type="RefSeq" id="WP_052830038.1">
    <property type="nucleotide sequence ID" value="NZ_CP007142.1"/>
</dbReference>
<dbReference type="SUPFAM" id="SSF55073">
    <property type="entry name" value="Nucleotide cyclase"/>
    <property type="match status" value="1"/>
</dbReference>
<comment type="catalytic activity">
    <reaction evidence="3">
        <text>2 GTP = 3',3'-c-di-GMP + 2 diphosphate</text>
        <dbReference type="Rhea" id="RHEA:24898"/>
        <dbReference type="ChEBI" id="CHEBI:33019"/>
        <dbReference type="ChEBI" id="CHEBI:37565"/>
        <dbReference type="ChEBI" id="CHEBI:58805"/>
        <dbReference type="EC" id="2.7.7.65"/>
    </reaction>
</comment>
<sequence>MADDWKEKYFQLIEQHDNDQTVYQQRLEILRRGLVQVSLAADGLDHQLDHQSDQLRDLLRDKNCPTESISDALIRIDQEIARVDQLKHSSLQGLRQYSQQLIELLPEQTTTYFPYTEDLKLLQLPELLIELLKIHPNHLSSDNHELADLSQEPASTEQMTGVILAHLTDLLNQLPVAEKFETAAQKLSQKLLIPVRWHEIEDIFRDLTELILSIVGEEQQSFENYLISLSSQLKELGQQLLSARDSQDQQSHLETRLHEKLDQGFSHIQQQLREQREIGSLKHSVQQQLQSIEQAVTEFKAEHLVIEQALREQLDKLSRQMRHIEANHEAAVRALEQQRSRAMTDSLTGLPNRGAWESRITEECDRVKRYGTELTILVADVDHFKRINDSYGHLTGDKVLKILASQMRRHFRQSDFIARYGGEEFVILMPETRLEDAYIAANNVREKIAHSHFHFKGEPVQITVSFGISTVDKKDTKKTAFEKADKALYMAKQKGRNRVEPSC</sequence>
<evidence type="ECO:0000256" key="3">
    <source>
        <dbReference type="ARBA" id="ARBA00034247"/>
    </source>
</evidence>
<proteinExistence type="predicted"/>
<keyword evidence="4" id="KW-0175">Coiled coil</keyword>
<dbReference type="InterPro" id="IPR048516">
    <property type="entry name" value="DGCcoil"/>
</dbReference>
<organism evidence="6 7">
    <name type="scientific">Gynuella sunshinyii YC6258</name>
    <dbReference type="NCBI Taxonomy" id="1445510"/>
    <lineage>
        <taxon>Bacteria</taxon>
        <taxon>Pseudomonadati</taxon>
        <taxon>Pseudomonadota</taxon>
        <taxon>Gammaproteobacteria</taxon>
        <taxon>Oceanospirillales</taxon>
        <taxon>Saccharospirillaceae</taxon>
        <taxon>Gynuella</taxon>
    </lineage>
</organism>
<dbReference type="OrthoDB" id="9812260at2"/>
<dbReference type="EC" id="2.7.7.65" evidence="2"/>
<gene>
    <name evidence="6" type="ORF">YC6258_00899</name>
</gene>
<feature type="domain" description="GGDEF" evidence="5">
    <location>
        <begin position="372"/>
        <end position="503"/>
    </location>
</feature>
<dbReference type="InterPro" id="IPR043128">
    <property type="entry name" value="Rev_trsase/Diguanyl_cyclase"/>
</dbReference>
<reference evidence="6 7" key="1">
    <citation type="submission" date="2014-01" db="EMBL/GenBank/DDBJ databases">
        <title>Full genme sequencing of cellulolytic bacterium Gynuella sunshinyii YC6258T gen. nov., sp. nov.</title>
        <authorList>
            <person name="Khan H."/>
            <person name="Chung E.J."/>
            <person name="Chung Y.R."/>
        </authorList>
    </citation>
    <scope>NUCLEOTIDE SEQUENCE [LARGE SCALE GENOMIC DNA]</scope>
    <source>
        <strain evidence="6 7">YC6258</strain>
    </source>
</reference>
<dbReference type="InterPro" id="IPR029787">
    <property type="entry name" value="Nucleotide_cyclase"/>
</dbReference>
<comment type="cofactor">
    <cofactor evidence="1">
        <name>Mg(2+)</name>
        <dbReference type="ChEBI" id="CHEBI:18420"/>
    </cofactor>
</comment>
<dbReference type="Pfam" id="PF00990">
    <property type="entry name" value="GGDEF"/>
    <property type="match status" value="1"/>
</dbReference>
<accession>A0A0C5VRQ2</accession>
<evidence type="ECO:0000256" key="1">
    <source>
        <dbReference type="ARBA" id="ARBA00001946"/>
    </source>
</evidence>